<reference evidence="3" key="2">
    <citation type="submission" date="2013-10" db="EMBL/GenBank/DDBJ databases">
        <authorList>
            <person name="Aslett M."/>
        </authorList>
    </citation>
    <scope>NUCLEOTIDE SEQUENCE [LARGE SCALE GENOMIC DNA]</scope>
    <source>
        <strain evidence="3">Houghton</strain>
    </source>
</reference>
<dbReference type="Proteomes" id="UP000030754">
    <property type="component" value="Unassembled WGS sequence"/>
</dbReference>
<proteinExistence type="predicted"/>
<dbReference type="GeneID" id="25477969"/>
<sequence length="273" mass="28811">MAHVGLLACFAGLLASAAAPHFSSALTLRSGTGISQQNSLRTNLSASGQDLLRTLTAPTADDKTEECLTLINKLRNENLNGMLKTVTKAEDKEVTASLKTNQIEQQTDNTASTIAVKLAGDNVDTCDSGGDADATTYPGLVIPFAPNTEFNCNALIQETYTAGLDHLKQSSFEPSTGAYDVDKAPFNNVDASNVAFLLSEKSTKVSCAATKGCNGGHNVLFCYFIEPLQKGDKPFTPELYSALWGLETGAASISVPSVATVIFVFALIMRTSA</sequence>
<feature type="transmembrane region" description="Helical" evidence="1">
    <location>
        <begin position="243"/>
        <end position="268"/>
    </location>
</feature>
<feature type="chain" id="PRO_5004677481" evidence="2">
    <location>
        <begin position="26"/>
        <end position="273"/>
    </location>
</feature>
<evidence type="ECO:0000256" key="1">
    <source>
        <dbReference type="SAM" id="Phobius"/>
    </source>
</evidence>
<evidence type="ECO:0000313" key="3">
    <source>
        <dbReference type="EMBL" id="CDJ70086.1"/>
    </source>
</evidence>
<gene>
    <name evidence="3" type="ORF">ENH_00078390</name>
</gene>
<protein>
    <submittedName>
        <fullName evidence="3">SAG family member</fullName>
    </submittedName>
</protein>
<dbReference type="EMBL" id="HG725864">
    <property type="protein sequence ID" value="CDJ70086.1"/>
    <property type="molecule type" value="Genomic_DNA"/>
</dbReference>
<keyword evidence="2" id="KW-0732">Signal</keyword>
<keyword evidence="1" id="KW-0472">Membrane</keyword>
<name>U6N897_9EIME</name>
<evidence type="ECO:0000256" key="2">
    <source>
        <dbReference type="SAM" id="SignalP"/>
    </source>
</evidence>
<keyword evidence="4" id="KW-1185">Reference proteome</keyword>
<dbReference type="VEuPathDB" id="ToxoDB:ENH_00078390"/>
<dbReference type="AlphaFoldDB" id="U6N897"/>
<feature type="signal peptide" evidence="2">
    <location>
        <begin position="1"/>
        <end position="25"/>
    </location>
</feature>
<dbReference type="RefSeq" id="XP_013438552.1">
    <property type="nucleotide sequence ID" value="XM_013583098.1"/>
</dbReference>
<dbReference type="OrthoDB" id="348012at2759"/>
<reference evidence="3" key="1">
    <citation type="submission" date="2013-10" db="EMBL/GenBank/DDBJ databases">
        <title>Genomic analysis of the causative agents of coccidiosis in chickens.</title>
        <authorList>
            <person name="Reid A.J."/>
            <person name="Blake D."/>
            <person name="Billington K."/>
            <person name="Browne H."/>
            <person name="Dunn M."/>
            <person name="Hung S."/>
            <person name="Kawahara F."/>
            <person name="Miranda-Saavedra D."/>
            <person name="Mourier T."/>
            <person name="Nagra H."/>
            <person name="Otto T.D."/>
            <person name="Rawlings N."/>
            <person name="Sanchez A."/>
            <person name="Sanders M."/>
            <person name="Subramaniam C."/>
            <person name="Tay Y."/>
            <person name="Dear P."/>
            <person name="Doerig C."/>
            <person name="Gruber A."/>
            <person name="Parkinson J."/>
            <person name="Shirley M."/>
            <person name="Wan K.L."/>
            <person name="Berriman M."/>
            <person name="Tomley F."/>
            <person name="Pain A."/>
        </authorList>
    </citation>
    <scope>NUCLEOTIDE SEQUENCE [LARGE SCALE GENOMIC DNA]</scope>
    <source>
        <strain evidence="3">Houghton</strain>
    </source>
</reference>
<accession>U6N897</accession>
<organism evidence="3 4">
    <name type="scientific">Eimeria necatrix</name>
    <dbReference type="NCBI Taxonomy" id="51315"/>
    <lineage>
        <taxon>Eukaryota</taxon>
        <taxon>Sar</taxon>
        <taxon>Alveolata</taxon>
        <taxon>Apicomplexa</taxon>
        <taxon>Conoidasida</taxon>
        <taxon>Coccidia</taxon>
        <taxon>Eucoccidiorida</taxon>
        <taxon>Eimeriorina</taxon>
        <taxon>Eimeriidae</taxon>
        <taxon>Eimeria</taxon>
    </lineage>
</organism>
<keyword evidence="1" id="KW-1133">Transmembrane helix</keyword>
<keyword evidence="1" id="KW-0812">Transmembrane</keyword>
<evidence type="ECO:0000313" key="4">
    <source>
        <dbReference type="Proteomes" id="UP000030754"/>
    </source>
</evidence>